<dbReference type="PANTHER" id="PTHR10851">
    <property type="entry name" value="PYRIDOXINE-5-PHOSPHATE OXIDASE"/>
    <property type="match status" value="1"/>
</dbReference>
<evidence type="ECO:0000259" key="8">
    <source>
        <dbReference type="Pfam" id="PF01243"/>
    </source>
</evidence>
<dbReference type="InterPro" id="IPR019576">
    <property type="entry name" value="Pyridoxamine_oxidase_dimer_C"/>
</dbReference>
<dbReference type="AlphaFoldDB" id="E1SPY3"/>
<dbReference type="InterPro" id="IPR000659">
    <property type="entry name" value="Pyridox_Oxase"/>
</dbReference>
<comment type="pathway">
    <text evidence="5">Cofactor metabolism; pyridoxal 5'-phosphate salvage; pyridoxal 5'-phosphate from pyridoxamine 5'-phosphate: step 1/1.</text>
</comment>
<accession>E1SPY3</accession>
<reference evidence="10 11" key="1">
    <citation type="journal article" date="2010" name="Stand. Genomic Sci.">
        <title>Complete genome sequence of Ferrimonas balearica type strain (PAT).</title>
        <authorList>
            <person name="Nolan M."/>
            <person name="Sikorski J."/>
            <person name="Davenport K."/>
            <person name="Lucas S."/>
            <person name="Glavina Del Rio T."/>
            <person name="Tice H."/>
            <person name="Cheng J."/>
            <person name="Goodwin L."/>
            <person name="Pitluck S."/>
            <person name="Liolios K."/>
            <person name="Ivanova N."/>
            <person name="Mavromatis K."/>
            <person name="Ovchinnikova G."/>
            <person name="Pati A."/>
            <person name="Chen A."/>
            <person name="Palaniappan K."/>
            <person name="Land M."/>
            <person name="Hauser L."/>
            <person name="Chang Y."/>
            <person name="Jeffries C."/>
            <person name="Tapia R."/>
            <person name="Brettin T."/>
            <person name="Detter J."/>
            <person name="Han C."/>
            <person name="Yasawong M."/>
            <person name="Rohde M."/>
            <person name="Tindall B."/>
            <person name="Goker M."/>
            <person name="Woyke T."/>
            <person name="Bristow J."/>
            <person name="Eisen J."/>
            <person name="Markowitz V."/>
            <person name="Hugenholtz P."/>
            <person name="Kyrpides N."/>
            <person name="Klenk H."/>
            <person name="Lapidus A."/>
        </authorList>
    </citation>
    <scope>NUCLEOTIDE SEQUENCE [LARGE SCALE GENOMIC DNA]</scope>
    <source>
        <strain evidence="11">DSM 9799 / CCM 4581 / KCTC 23876 / PAT</strain>
    </source>
</reference>
<evidence type="ECO:0000313" key="10">
    <source>
        <dbReference type="EMBL" id="ADN75778.1"/>
    </source>
</evidence>
<evidence type="ECO:0000256" key="7">
    <source>
        <dbReference type="PIRSR" id="PIRSR000190-2"/>
    </source>
</evidence>
<evidence type="ECO:0000256" key="5">
    <source>
        <dbReference type="HAMAP-Rule" id="MF_01629"/>
    </source>
</evidence>
<dbReference type="EMBL" id="CP002209">
    <property type="protein sequence ID" value="ADN75778.1"/>
    <property type="molecule type" value="Genomic_DNA"/>
</dbReference>
<dbReference type="Gene3D" id="2.30.110.10">
    <property type="entry name" value="Electron Transport, Fmn-binding Protein, Chain A"/>
    <property type="match status" value="1"/>
</dbReference>
<dbReference type="Pfam" id="PF01243">
    <property type="entry name" value="PNPOx_N"/>
    <property type="match status" value="1"/>
</dbReference>
<dbReference type="GO" id="GO:0010181">
    <property type="term" value="F:FMN binding"/>
    <property type="evidence" value="ECO:0007669"/>
    <property type="project" value="UniProtKB-UniRule"/>
</dbReference>
<comment type="catalytic activity">
    <reaction evidence="5">
        <text>pyridoxine 5'-phosphate + O2 = pyridoxal 5'-phosphate + H2O2</text>
        <dbReference type="Rhea" id="RHEA:15149"/>
        <dbReference type="ChEBI" id="CHEBI:15379"/>
        <dbReference type="ChEBI" id="CHEBI:16240"/>
        <dbReference type="ChEBI" id="CHEBI:58589"/>
        <dbReference type="ChEBI" id="CHEBI:597326"/>
        <dbReference type="EC" id="1.4.3.5"/>
    </reaction>
</comment>
<dbReference type="STRING" id="550540.Fbal_1574"/>
<dbReference type="UniPathway" id="UPA01068">
    <property type="reaction ID" value="UER00304"/>
</dbReference>
<feature type="binding site" evidence="5 6">
    <location>
        <position position="130"/>
    </location>
    <ligand>
        <name>substrate</name>
    </ligand>
</feature>
<dbReference type="InterPro" id="IPR019740">
    <property type="entry name" value="Pyridox_Oxase_CS"/>
</dbReference>
<dbReference type="InterPro" id="IPR011576">
    <property type="entry name" value="Pyridox_Oxase_N"/>
</dbReference>
<feature type="binding site" evidence="5 6">
    <location>
        <position position="69"/>
    </location>
    <ligand>
        <name>substrate</name>
    </ligand>
</feature>
<sequence>MCSVSDLSDIRREYLKGGLRRKDLPEHPMALFEQWLEQAKQAEVLDPTAMSLATVDEQGRPFQRIVLLKQFDEQGFVFYTNLGSRKSQHIAHNNQVSLLFPWQSLERQIHITGTAEKLGPAEALKYFMTRPRDSQLGAWVSQQSAPISARGVLEAKFLELKQKFAKGEVPLPDFWGGYRVRADSFEFWQGGAKRLHDRFLYTLDDSRWQVERLAP</sequence>
<keyword evidence="4 5" id="KW-0560">Oxidoreductase</keyword>
<dbReference type="SUPFAM" id="SSF50475">
    <property type="entry name" value="FMN-binding split barrel"/>
    <property type="match status" value="1"/>
</dbReference>
<comment type="pathway">
    <text evidence="5">Cofactor metabolism; pyridoxal 5'-phosphate salvage; pyridoxal 5'-phosphate from pyridoxine 5'-phosphate: step 1/1.</text>
</comment>
<feature type="binding site" evidence="5 6">
    <location>
        <begin position="194"/>
        <end position="196"/>
    </location>
    <ligand>
        <name>substrate</name>
    </ligand>
</feature>
<keyword evidence="11" id="KW-1185">Reference proteome</keyword>
<feature type="binding site" evidence="5 7">
    <location>
        <position position="188"/>
    </location>
    <ligand>
        <name>FMN</name>
        <dbReference type="ChEBI" id="CHEBI:58210"/>
    </ligand>
</feature>
<dbReference type="Pfam" id="PF10590">
    <property type="entry name" value="PNP_phzG_C"/>
    <property type="match status" value="1"/>
</dbReference>
<dbReference type="EC" id="1.4.3.5" evidence="5"/>
<dbReference type="HOGENOM" id="CLU_032263_2_3_6"/>
<dbReference type="GO" id="GO:0008615">
    <property type="term" value="P:pyridoxine biosynthetic process"/>
    <property type="evidence" value="ECO:0007669"/>
    <property type="project" value="UniProtKB-UniRule"/>
</dbReference>
<proteinExistence type="inferred from homology"/>
<comment type="subunit">
    <text evidence="5">Homodimer.</text>
</comment>
<feature type="domain" description="Pyridoxamine 5'-phosphate oxidase N-terminal" evidence="8">
    <location>
        <begin position="37"/>
        <end position="162"/>
    </location>
</feature>
<organism evidence="10 11">
    <name type="scientific">Ferrimonas balearica (strain DSM 9799 / CCM 4581 / KCTC 23876 / PAT)</name>
    <dbReference type="NCBI Taxonomy" id="550540"/>
    <lineage>
        <taxon>Bacteria</taxon>
        <taxon>Pseudomonadati</taxon>
        <taxon>Pseudomonadota</taxon>
        <taxon>Gammaproteobacteria</taxon>
        <taxon>Alteromonadales</taxon>
        <taxon>Ferrimonadaceae</taxon>
        <taxon>Ferrimonas</taxon>
    </lineage>
</organism>
<feature type="binding site" evidence="5 7">
    <location>
        <position position="108"/>
    </location>
    <ligand>
        <name>FMN</name>
        <dbReference type="ChEBI" id="CHEBI:58210"/>
    </ligand>
</feature>
<evidence type="ECO:0000256" key="1">
    <source>
        <dbReference type="ARBA" id="ARBA00007301"/>
    </source>
</evidence>
<feature type="binding site" evidence="5 7">
    <location>
        <position position="86"/>
    </location>
    <ligand>
        <name>FMN</name>
        <dbReference type="ChEBI" id="CHEBI:58210"/>
    </ligand>
</feature>
<dbReference type="GO" id="GO:0004733">
    <property type="term" value="F:pyridoxamine phosphate oxidase activity"/>
    <property type="evidence" value="ECO:0007669"/>
    <property type="project" value="UniProtKB-UniRule"/>
</dbReference>
<evidence type="ECO:0000256" key="2">
    <source>
        <dbReference type="ARBA" id="ARBA00022630"/>
    </source>
</evidence>
<gene>
    <name evidence="5" type="primary">pdxH</name>
    <name evidence="10" type="ordered locus">Fbal_1574</name>
</gene>
<dbReference type="NCBIfam" id="NF004231">
    <property type="entry name" value="PRK05679.1"/>
    <property type="match status" value="1"/>
</dbReference>
<dbReference type="NCBIfam" id="TIGR00558">
    <property type="entry name" value="pdxH"/>
    <property type="match status" value="1"/>
</dbReference>
<dbReference type="HAMAP" id="MF_01629">
    <property type="entry name" value="PdxH"/>
    <property type="match status" value="1"/>
</dbReference>
<dbReference type="eggNOG" id="COG0259">
    <property type="taxonomic scope" value="Bacteria"/>
</dbReference>
<keyword evidence="2 5" id="KW-0285">Flavoprotein</keyword>
<keyword evidence="3 5" id="KW-0288">FMN</keyword>
<dbReference type="PIRSF" id="PIRSF000190">
    <property type="entry name" value="Pyd_amn-ph_oxd"/>
    <property type="match status" value="1"/>
</dbReference>
<feature type="binding site" evidence="5 6">
    <location>
        <position position="126"/>
    </location>
    <ligand>
        <name>substrate</name>
    </ligand>
</feature>
<feature type="binding site" evidence="5 6">
    <location>
        <position position="134"/>
    </location>
    <ligand>
        <name>substrate</name>
    </ligand>
</feature>
<comment type="catalytic activity">
    <reaction evidence="5">
        <text>pyridoxamine 5'-phosphate + O2 + H2O = pyridoxal 5'-phosphate + H2O2 + NH4(+)</text>
        <dbReference type="Rhea" id="RHEA:15817"/>
        <dbReference type="ChEBI" id="CHEBI:15377"/>
        <dbReference type="ChEBI" id="CHEBI:15379"/>
        <dbReference type="ChEBI" id="CHEBI:16240"/>
        <dbReference type="ChEBI" id="CHEBI:28938"/>
        <dbReference type="ChEBI" id="CHEBI:58451"/>
        <dbReference type="ChEBI" id="CHEBI:597326"/>
        <dbReference type="EC" id="1.4.3.5"/>
    </reaction>
</comment>
<comment type="cofactor">
    <cofactor evidence="5 7">
        <name>FMN</name>
        <dbReference type="ChEBI" id="CHEBI:58210"/>
    </cofactor>
    <text evidence="5 7">Binds 1 FMN per subunit.</text>
</comment>
<evidence type="ECO:0000256" key="3">
    <source>
        <dbReference type="ARBA" id="ARBA00022643"/>
    </source>
</evidence>
<protein>
    <recommendedName>
        <fullName evidence="5">Pyridoxine/pyridoxamine 5'-phosphate oxidase</fullName>
        <ecNumber evidence="5">1.4.3.5</ecNumber>
    </recommendedName>
    <alternativeName>
        <fullName evidence="5">PNP/PMP oxidase</fullName>
        <shortName evidence="5">PNPOx</shortName>
    </alternativeName>
    <alternativeName>
        <fullName evidence="5">Pyridoxal 5'-phosphate synthase</fullName>
    </alternativeName>
</protein>
<comment type="similarity">
    <text evidence="1 5">Belongs to the pyridoxamine 5'-phosphate oxidase family.</text>
</comment>
<feature type="binding site" evidence="5 7">
    <location>
        <begin position="79"/>
        <end position="80"/>
    </location>
    <ligand>
        <name>FMN</name>
        <dbReference type="ChEBI" id="CHEBI:58210"/>
    </ligand>
</feature>
<feature type="domain" description="Pyridoxine 5'-phosphate oxidase dimerisation C-terminal" evidence="9">
    <location>
        <begin position="175"/>
        <end position="215"/>
    </location>
</feature>
<dbReference type="PROSITE" id="PS01064">
    <property type="entry name" value="PYRIDOX_OXIDASE"/>
    <property type="match status" value="1"/>
</dbReference>
<evidence type="ECO:0000259" key="9">
    <source>
        <dbReference type="Pfam" id="PF10590"/>
    </source>
</evidence>
<feature type="binding site" evidence="5 7">
    <location>
        <position position="198"/>
    </location>
    <ligand>
        <name>FMN</name>
        <dbReference type="ChEBI" id="CHEBI:58210"/>
    </ligand>
</feature>
<evidence type="ECO:0000313" key="11">
    <source>
        <dbReference type="Proteomes" id="UP000006683"/>
    </source>
</evidence>
<name>E1SPY3_FERBD</name>
<evidence type="ECO:0000256" key="4">
    <source>
        <dbReference type="ARBA" id="ARBA00023002"/>
    </source>
</evidence>
<dbReference type="KEGG" id="fbl:Fbal_1574"/>
<keyword evidence="5" id="KW-0664">Pyridoxine biosynthesis</keyword>
<comment type="function">
    <text evidence="5">Catalyzes the oxidation of either pyridoxine 5'-phosphate (PNP) or pyridoxamine 5'-phosphate (PMP) into pyridoxal 5'-phosphate (PLP).</text>
</comment>
<feature type="binding site" evidence="5 7">
    <location>
        <position position="85"/>
    </location>
    <ligand>
        <name>FMN</name>
        <dbReference type="ChEBI" id="CHEBI:58210"/>
    </ligand>
</feature>
<dbReference type="Proteomes" id="UP000006683">
    <property type="component" value="Chromosome"/>
</dbReference>
<feature type="binding site" evidence="5 7">
    <location>
        <begin position="143"/>
        <end position="144"/>
    </location>
    <ligand>
        <name>FMN</name>
        <dbReference type="ChEBI" id="CHEBI:58210"/>
    </ligand>
</feature>
<feature type="binding site" evidence="6">
    <location>
        <begin position="11"/>
        <end position="14"/>
    </location>
    <ligand>
        <name>substrate</name>
    </ligand>
</feature>
<feature type="binding site" evidence="5 7">
    <location>
        <begin position="64"/>
        <end position="69"/>
    </location>
    <ligand>
        <name>FMN</name>
        <dbReference type="ChEBI" id="CHEBI:58210"/>
    </ligand>
</feature>
<dbReference type="InterPro" id="IPR012349">
    <property type="entry name" value="Split_barrel_FMN-bd"/>
</dbReference>
<evidence type="ECO:0000256" key="6">
    <source>
        <dbReference type="PIRSR" id="PIRSR000190-1"/>
    </source>
</evidence>
<dbReference type="PANTHER" id="PTHR10851:SF0">
    <property type="entry name" value="PYRIDOXINE-5'-PHOSPHATE OXIDASE"/>
    <property type="match status" value="1"/>
</dbReference>